<dbReference type="KEGG" id="aarg:Aargi30884_08580"/>
<name>A0A6N4THQ2_9FIRM</name>
<evidence type="ECO:0000313" key="4">
    <source>
        <dbReference type="EMBL" id="BBK21955.1"/>
    </source>
</evidence>
<evidence type="ECO:0000313" key="5">
    <source>
        <dbReference type="Proteomes" id="UP000464754"/>
    </source>
</evidence>
<evidence type="ECO:0000256" key="3">
    <source>
        <dbReference type="PROSITE-ProRule" id="PRU00339"/>
    </source>
</evidence>
<dbReference type="EMBL" id="AP019695">
    <property type="protein sequence ID" value="BBK21955.1"/>
    <property type="molecule type" value="Genomic_DNA"/>
</dbReference>
<dbReference type="Gene3D" id="1.25.40.10">
    <property type="entry name" value="Tetratricopeptide repeat domain"/>
    <property type="match status" value="2"/>
</dbReference>
<reference evidence="5" key="1">
    <citation type="submission" date="2019-05" db="EMBL/GenBank/DDBJ databases">
        <title>Complete genome sequencing of Absiella argi strain JCM 30884.</title>
        <authorList>
            <person name="Sakamoto M."/>
            <person name="Murakami T."/>
            <person name="Mori H."/>
        </authorList>
    </citation>
    <scope>NUCLEOTIDE SEQUENCE [LARGE SCALE GENOMIC DNA]</scope>
    <source>
        <strain evidence="5">JCM 30884</strain>
    </source>
</reference>
<sequence>MFAEEIKLIEDKKYDEAVVKLQSFLSSDNEKIRAEVNYFLGYIHTRWDYKAKKSKLAMRYLYNNLNSSYPHPFAYVLYADVAEDANVAINYLNRGRQLFPKDPMIYMKLFQLSLDKNAVIETIQESGLNDSILLGKVISYLLSSNQWDKVHRFIFRIFNGNVLSAEDNSYLRLIEAYANLFKNTPNYQKAQMIFEELISWDIDNRFAYSHFLGLIFSYINLENYKKATELFDRIPISNIIHDFDDMLYPLGININFESIYCTIFKKITNFFNKDLLRKNKAKVLYSMYLYYPSEIYDIYRYKKSDALILSKYLKLNFNKKVATVLFNMRCHFGQFKEAYEILWDFLKNYENPNDSDIYISQIFDHVLEDDLLCIASYTIDCFQKEEFNEKMFVESIFSEMIIRMHSLNLFEHIRNISQFILISDILDSECAFECAFAYGKDNHFRSIEIYEGIIKREPNNTSCINNLGVQYEHRGNLYDALDCYEKANTLHPSEPIYNNNLKRINKLIQDELELDVSHIIDIVSIDSLEEIGYTIGFCKKIYSINDKIMRDILLRDLKECAFAIVAQQDKLASIMCGSIIEALLMYKIVENNISKYDISEISKKKNAVNYNVNDMGLNELLFVAHKEKLINTNSYHLAHYVKDYRNIVHPAKEKRIKEKINHENVLMMWSVLKRILNELLA</sequence>
<keyword evidence="5" id="KW-1185">Reference proteome</keyword>
<dbReference type="PANTHER" id="PTHR44943">
    <property type="entry name" value="CELLULOSE SYNTHASE OPERON PROTEIN C"/>
    <property type="match status" value="1"/>
</dbReference>
<accession>A0A6N4THQ2</accession>
<dbReference type="PROSITE" id="PS50005">
    <property type="entry name" value="TPR"/>
    <property type="match status" value="1"/>
</dbReference>
<dbReference type="InterPro" id="IPR011990">
    <property type="entry name" value="TPR-like_helical_dom_sf"/>
</dbReference>
<protein>
    <submittedName>
        <fullName evidence="4">Uncharacterized protein</fullName>
    </submittedName>
</protein>
<proteinExistence type="predicted"/>
<feature type="repeat" description="TPR" evidence="3">
    <location>
        <begin position="461"/>
        <end position="494"/>
    </location>
</feature>
<dbReference type="SUPFAM" id="SSF48452">
    <property type="entry name" value="TPR-like"/>
    <property type="match status" value="2"/>
</dbReference>
<organism evidence="4 5">
    <name type="scientific">Amedibacterium intestinale</name>
    <dbReference type="NCBI Taxonomy" id="2583452"/>
    <lineage>
        <taxon>Bacteria</taxon>
        <taxon>Bacillati</taxon>
        <taxon>Bacillota</taxon>
        <taxon>Erysipelotrichia</taxon>
        <taxon>Erysipelotrichales</taxon>
        <taxon>Erysipelotrichaceae</taxon>
        <taxon>Amedibacterium</taxon>
    </lineage>
</organism>
<evidence type="ECO:0000256" key="2">
    <source>
        <dbReference type="ARBA" id="ARBA00022803"/>
    </source>
</evidence>
<evidence type="ECO:0000256" key="1">
    <source>
        <dbReference type="ARBA" id="ARBA00022737"/>
    </source>
</evidence>
<dbReference type="Proteomes" id="UP000464754">
    <property type="component" value="Chromosome"/>
</dbReference>
<dbReference type="RefSeq" id="WP_118361777.1">
    <property type="nucleotide sequence ID" value="NZ_AP019695.1"/>
</dbReference>
<dbReference type="InterPro" id="IPR051685">
    <property type="entry name" value="Ycf3/AcsC/BcsC/TPR_MFPF"/>
</dbReference>
<dbReference type="PANTHER" id="PTHR44943:SF4">
    <property type="entry name" value="TPR REPEAT-CONTAINING PROTEIN MJ0798"/>
    <property type="match status" value="1"/>
</dbReference>
<dbReference type="AlphaFoldDB" id="A0A6N4THQ2"/>
<gene>
    <name evidence="4" type="ORF">Aargi30884_08580</name>
</gene>
<keyword evidence="1" id="KW-0677">Repeat</keyword>
<dbReference type="InterPro" id="IPR019734">
    <property type="entry name" value="TPR_rpt"/>
</dbReference>
<keyword evidence="2 3" id="KW-0802">TPR repeat</keyword>